<dbReference type="EMBL" id="CM047906">
    <property type="protein sequence ID" value="KAJ0085300.1"/>
    <property type="molecule type" value="Genomic_DNA"/>
</dbReference>
<reference evidence="2" key="1">
    <citation type="journal article" date="2023" name="G3 (Bethesda)">
        <title>Genome assembly and association tests identify interacting loci associated with vigor, precocity, and sex in interspecific pistachio rootstocks.</title>
        <authorList>
            <person name="Palmer W."/>
            <person name="Jacygrad E."/>
            <person name="Sagayaradj S."/>
            <person name="Cavanaugh K."/>
            <person name="Han R."/>
            <person name="Bertier L."/>
            <person name="Beede B."/>
            <person name="Kafkas S."/>
            <person name="Golino D."/>
            <person name="Preece J."/>
            <person name="Michelmore R."/>
        </authorList>
    </citation>
    <scope>NUCLEOTIDE SEQUENCE [LARGE SCALE GENOMIC DNA]</scope>
</reference>
<name>A0ACC1AEA9_9ROSI</name>
<protein>
    <submittedName>
        <fullName evidence="1">Uncharacterized protein</fullName>
    </submittedName>
</protein>
<evidence type="ECO:0000313" key="1">
    <source>
        <dbReference type="EMBL" id="KAJ0085300.1"/>
    </source>
</evidence>
<evidence type="ECO:0000313" key="2">
    <source>
        <dbReference type="Proteomes" id="UP001164250"/>
    </source>
</evidence>
<proteinExistence type="predicted"/>
<dbReference type="Proteomes" id="UP001164250">
    <property type="component" value="Chromosome 10"/>
</dbReference>
<organism evidence="1 2">
    <name type="scientific">Pistacia atlantica</name>
    <dbReference type="NCBI Taxonomy" id="434234"/>
    <lineage>
        <taxon>Eukaryota</taxon>
        <taxon>Viridiplantae</taxon>
        <taxon>Streptophyta</taxon>
        <taxon>Embryophyta</taxon>
        <taxon>Tracheophyta</taxon>
        <taxon>Spermatophyta</taxon>
        <taxon>Magnoliopsida</taxon>
        <taxon>eudicotyledons</taxon>
        <taxon>Gunneridae</taxon>
        <taxon>Pentapetalae</taxon>
        <taxon>rosids</taxon>
        <taxon>malvids</taxon>
        <taxon>Sapindales</taxon>
        <taxon>Anacardiaceae</taxon>
        <taxon>Pistacia</taxon>
    </lineage>
</organism>
<gene>
    <name evidence="1" type="ORF">Patl1_07749</name>
</gene>
<keyword evidence="2" id="KW-1185">Reference proteome</keyword>
<sequence length="90" mass="10202">MINTEVTTMLWNHRNVRTLTSGGLDNSIINQNVKVRSNLTSCMKDEEECRLKCSTDVKALTWSLINPTDLLLEQAQKMDVLRCGIYIGNT</sequence>
<accession>A0ACC1AEA9</accession>
<comment type="caution">
    <text evidence="1">The sequence shown here is derived from an EMBL/GenBank/DDBJ whole genome shotgun (WGS) entry which is preliminary data.</text>
</comment>